<keyword evidence="3" id="KW-0813">Transport</keyword>
<keyword evidence="7 14" id="KW-1133">Transmembrane helix</keyword>
<dbReference type="Pfam" id="PF00474">
    <property type="entry name" value="SSF"/>
    <property type="match status" value="1"/>
</dbReference>
<evidence type="ECO:0000256" key="1">
    <source>
        <dbReference type="ARBA" id="ARBA00004651"/>
    </source>
</evidence>
<evidence type="ECO:0000256" key="13">
    <source>
        <dbReference type="RuleBase" id="RU362091"/>
    </source>
</evidence>
<dbReference type="RefSeq" id="WP_071628814.1">
    <property type="nucleotide sequence ID" value="NZ_CP022375.1"/>
</dbReference>
<feature type="transmembrane region" description="Helical" evidence="14">
    <location>
        <begin position="153"/>
        <end position="171"/>
    </location>
</feature>
<feature type="transmembrane region" description="Helical" evidence="14">
    <location>
        <begin position="87"/>
        <end position="111"/>
    </location>
</feature>
<comment type="subcellular location">
    <subcellularLocation>
        <location evidence="1">Cell membrane</location>
        <topology evidence="1">Multi-pass membrane protein</topology>
    </subcellularLocation>
</comment>
<keyword evidence="16" id="KW-1185">Reference proteome</keyword>
<feature type="transmembrane region" description="Helical" evidence="14">
    <location>
        <begin position="339"/>
        <end position="358"/>
    </location>
</feature>
<evidence type="ECO:0000256" key="14">
    <source>
        <dbReference type="SAM" id="Phobius"/>
    </source>
</evidence>
<keyword evidence="6" id="KW-0769">Symport</keyword>
<keyword evidence="8" id="KW-0915">Sodium</keyword>
<reference evidence="15 16" key="1">
    <citation type="submission" date="2017-07" db="EMBL/GenBank/DDBJ databases">
        <title>Complete genome sequences and comparative analysis of the novel pathogen Francisella opportunistica.</title>
        <authorList>
            <person name="Dietrich E.A."/>
            <person name="Kingry L.C."/>
            <person name="Petersen J.M."/>
        </authorList>
    </citation>
    <scope>NUCLEOTIDE SEQUENCE [LARGE SCALE GENOMIC DNA]</scope>
    <source>
        <strain evidence="15 16">14-2155</strain>
    </source>
</reference>
<evidence type="ECO:0000313" key="16">
    <source>
        <dbReference type="Proteomes" id="UP000253862"/>
    </source>
</evidence>
<feature type="transmembrane region" description="Helical" evidence="14">
    <location>
        <begin position="276"/>
        <end position="303"/>
    </location>
</feature>
<organism evidence="15 16">
    <name type="scientific">Francisella opportunistica</name>
    <dbReference type="NCBI Taxonomy" id="2016517"/>
    <lineage>
        <taxon>Bacteria</taxon>
        <taxon>Pseudomonadati</taxon>
        <taxon>Pseudomonadota</taxon>
        <taxon>Gammaproteobacteria</taxon>
        <taxon>Thiotrichales</taxon>
        <taxon>Francisellaceae</taxon>
        <taxon>Francisella</taxon>
    </lineage>
</organism>
<dbReference type="EMBL" id="CP022375">
    <property type="protein sequence ID" value="AXH29529.1"/>
    <property type="molecule type" value="Genomic_DNA"/>
</dbReference>
<evidence type="ECO:0000256" key="10">
    <source>
        <dbReference type="ARBA" id="ARBA00023136"/>
    </source>
</evidence>
<keyword evidence="11" id="KW-0739">Sodium transport</keyword>
<sequence>MSKLEDYYTAGKSLGIFALTATLVMTELNLSTLIGFSSLGYLYGFSALSLGMIFLIGLLFYSFVVAKKWKNFDAICVSEFFSQRYNHAFGLLVALCLLTAMGGFGANFIYSTTIYLEQIFPSYNHWLISAVACGLMLLFTIKDGLSIIVKIDKLSFILSLLLFIYLAYLVYQTDTSSLKSINSSHIQSLPISFSVSLTVLTAFTYILSPWYGQKIFAAKNKKVAFYAVIFAAFIVSLIYLIAVYITAKYTGLFDIKNPDKALTYIIASLLTKPLLVIFYIVVFLIALTTIAALWNTMASIYFIHFQKYKTNKNNIITVAAIAILSYMIANTFIDRVLDKMLLFNIPIAALAFSLLYGFYGNKFNLSGAILSVVVGISSALYFYLFFKQNDFVFYWATISIPLSFVAGYLPVIINYFKEKNIEIKN</sequence>
<dbReference type="OrthoDB" id="9789704at2"/>
<evidence type="ECO:0000256" key="9">
    <source>
        <dbReference type="ARBA" id="ARBA00023065"/>
    </source>
</evidence>
<dbReference type="GO" id="GO:0005886">
    <property type="term" value="C:plasma membrane"/>
    <property type="evidence" value="ECO:0007669"/>
    <property type="project" value="UniProtKB-SubCell"/>
</dbReference>
<dbReference type="PANTHER" id="PTHR48086:SF3">
    <property type="entry name" value="SODIUM_PROLINE SYMPORTER"/>
    <property type="match status" value="1"/>
</dbReference>
<feature type="transmembrane region" description="Helical" evidence="14">
    <location>
        <begin position="392"/>
        <end position="416"/>
    </location>
</feature>
<keyword evidence="4" id="KW-1003">Cell membrane</keyword>
<dbReference type="PANTHER" id="PTHR48086">
    <property type="entry name" value="SODIUM/PROLINE SYMPORTER-RELATED"/>
    <property type="match status" value="1"/>
</dbReference>
<dbReference type="Proteomes" id="UP000253862">
    <property type="component" value="Chromosome"/>
</dbReference>
<evidence type="ECO:0000256" key="12">
    <source>
        <dbReference type="ARBA" id="ARBA00033708"/>
    </source>
</evidence>
<dbReference type="KEGG" id="foo:CGC45_02505"/>
<gene>
    <name evidence="15" type="ORF">CGC43_02520</name>
</gene>
<protein>
    <submittedName>
        <fullName evidence="15">Sodium:solute symporter</fullName>
    </submittedName>
</protein>
<feature type="transmembrane region" description="Helical" evidence="14">
    <location>
        <begin position="223"/>
        <end position="247"/>
    </location>
</feature>
<feature type="transmembrane region" description="Helical" evidence="14">
    <location>
        <begin position="365"/>
        <end position="386"/>
    </location>
</feature>
<evidence type="ECO:0000256" key="7">
    <source>
        <dbReference type="ARBA" id="ARBA00022989"/>
    </source>
</evidence>
<dbReference type="PROSITE" id="PS50283">
    <property type="entry name" value="NA_SOLUT_SYMP_3"/>
    <property type="match status" value="1"/>
</dbReference>
<dbReference type="InterPro" id="IPR038377">
    <property type="entry name" value="Na/Glc_symporter_sf"/>
</dbReference>
<feature type="transmembrane region" description="Helical" evidence="14">
    <location>
        <begin position="123"/>
        <end position="141"/>
    </location>
</feature>
<evidence type="ECO:0000256" key="6">
    <source>
        <dbReference type="ARBA" id="ARBA00022847"/>
    </source>
</evidence>
<dbReference type="InterPro" id="IPR050277">
    <property type="entry name" value="Sodium:Solute_Symporter"/>
</dbReference>
<keyword evidence="10 14" id="KW-0472">Membrane</keyword>
<feature type="transmembrane region" description="Helical" evidence="14">
    <location>
        <begin position="12"/>
        <end position="36"/>
    </location>
</feature>
<keyword evidence="9" id="KW-0406">Ion transport</keyword>
<feature type="transmembrane region" description="Helical" evidence="14">
    <location>
        <begin position="42"/>
        <end position="66"/>
    </location>
</feature>
<dbReference type="Gene3D" id="1.20.1730.10">
    <property type="entry name" value="Sodium/glucose cotransporter"/>
    <property type="match status" value="1"/>
</dbReference>
<dbReference type="InterPro" id="IPR001734">
    <property type="entry name" value="Na/solute_symporter"/>
</dbReference>
<keyword evidence="5 14" id="KW-0812">Transmembrane</keyword>
<evidence type="ECO:0000256" key="5">
    <source>
        <dbReference type="ARBA" id="ARBA00022692"/>
    </source>
</evidence>
<feature type="transmembrane region" description="Helical" evidence="14">
    <location>
        <begin position="315"/>
        <end position="333"/>
    </location>
</feature>
<proteinExistence type="inferred from homology"/>
<comment type="catalytic activity">
    <reaction evidence="12">
        <text>L-proline(in) + Na(+)(in) = L-proline(out) + Na(+)(out)</text>
        <dbReference type="Rhea" id="RHEA:28967"/>
        <dbReference type="ChEBI" id="CHEBI:29101"/>
        <dbReference type="ChEBI" id="CHEBI:60039"/>
    </reaction>
</comment>
<accession>A0A345JQD3</accession>
<feature type="transmembrane region" description="Helical" evidence="14">
    <location>
        <begin position="191"/>
        <end position="211"/>
    </location>
</feature>
<dbReference type="GO" id="GO:0006814">
    <property type="term" value="P:sodium ion transport"/>
    <property type="evidence" value="ECO:0007669"/>
    <property type="project" value="UniProtKB-KW"/>
</dbReference>
<dbReference type="GO" id="GO:0015293">
    <property type="term" value="F:symporter activity"/>
    <property type="evidence" value="ECO:0007669"/>
    <property type="project" value="UniProtKB-KW"/>
</dbReference>
<name>A0A345JQD3_9GAMM</name>
<evidence type="ECO:0000256" key="4">
    <source>
        <dbReference type="ARBA" id="ARBA00022475"/>
    </source>
</evidence>
<evidence type="ECO:0000256" key="8">
    <source>
        <dbReference type="ARBA" id="ARBA00023053"/>
    </source>
</evidence>
<dbReference type="AlphaFoldDB" id="A0A345JQD3"/>
<evidence type="ECO:0000256" key="11">
    <source>
        <dbReference type="ARBA" id="ARBA00023201"/>
    </source>
</evidence>
<evidence type="ECO:0000256" key="3">
    <source>
        <dbReference type="ARBA" id="ARBA00022448"/>
    </source>
</evidence>
<comment type="similarity">
    <text evidence="2 13">Belongs to the sodium:solute symporter (SSF) (TC 2.A.21) family.</text>
</comment>
<evidence type="ECO:0000313" key="15">
    <source>
        <dbReference type="EMBL" id="AXH29529.1"/>
    </source>
</evidence>
<evidence type="ECO:0000256" key="2">
    <source>
        <dbReference type="ARBA" id="ARBA00006434"/>
    </source>
</evidence>